<evidence type="ECO:0000256" key="5">
    <source>
        <dbReference type="ARBA" id="ARBA00022692"/>
    </source>
</evidence>
<dbReference type="InterPro" id="IPR050250">
    <property type="entry name" value="Macrolide_Exporter_MacB"/>
</dbReference>
<reference evidence="15 16" key="1">
    <citation type="submission" date="2017-04" db="EMBL/GenBank/DDBJ databases">
        <title>Whole genome sequence of Bdellovibrio bacteriovorus strain SSB218315.</title>
        <authorList>
            <person name="Oyedara O."/>
            <person name="Rodriguez-Perez M.A."/>
        </authorList>
    </citation>
    <scope>NUCLEOTIDE SEQUENCE [LARGE SCALE GENOMIC DNA]</scope>
    <source>
        <strain evidence="15 16">SSB218315</strain>
    </source>
</reference>
<dbReference type="SUPFAM" id="SSF52540">
    <property type="entry name" value="P-loop containing nucleoside triphosphate hydrolases"/>
    <property type="match status" value="1"/>
</dbReference>
<dbReference type="GO" id="GO:0016887">
    <property type="term" value="F:ATP hydrolysis activity"/>
    <property type="evidence" value="ECO:0007669"/>
    <property type="project" value="InterPro"/>
</dbReference>
<keyword evidence="6" id="KW-0547">Nucleotide-binding</keyword>
<keyword evidence="2" id="KW-0813">Transport</keyword>
<evidence type="ECO:0000259" key="14">
    <source>
        <dbReference type="PROSITE" id="PS50893"/>
    </source>
</evidence>
<dbReference type="CDD" id="cd03255">
    <property type="entry name" value="ABC_MJ0796_LolCDE_FtsE"/>
    <property type="match status" value="1"/>
</dbReference>
<evidence type="ECO:0000256" key="8">
    <source>
        <dbReference type="ARBA" id="ARBA00022989"/>
    </source>
</evidence>
<dbReference type="PROSITE" id="PS00211">
    <property type="entry name" value="ABC_TRANSPORTER_1"/>
    <property type="match status" value="1"/>
</dbReference>
<evidence type="ECO:0000256" key="1">
    <source>
        <dbReference type="ARBA" id="ARBA00004429"/>
    </source>
</evidence>
<dbReference type="OrthoDB" id="9766351at2"/>
<dbReference type="PROSITE" id="PS50893">
    <property type="entry name" value="ABC_TRANSPORTER_2"/>
    <property type="match status" value="1"/>
</dbReference>
<dbReference type="Pfam" id="PF00005">
    <property type="entry name" value="ABC_tran"/>
    <property type="match status" value="1"/>
</dbReference>
<evidence type="ECO:0000256" key="10">
    <source>
        <dbReference type="ARBA" id="ARBA00023251"/>
    </source>
</evidence>
<keyword evidence="5 13" id="KW-0812">Transmembrane</keyword>
<dbReference type="FunFam" id="3.40.50.300:FF:000032">
    <property type="entry name" value="Export ABC transporter ATP-binding protein"/>
    <property type="match status" value="1"/>
</dbReference>
<dbReference type="Pfam" id="PF12704">
    <property type="entry name" value="MacB_PCD"/>
    <property type="match status" value="1"/>
</dbReference>
<dbReference type="SMART" id="SM00382">
    <property type="entry name" value="AAA"/>
    <property type="match status" value="1"/>
</dbReference>
<name>A0A1Z3NBB2_BDEBC</name>
<evidence type="ECO:0000256" key="2">
    <source>
        <dbReference type="ARBA" id="ARBA00022448"/>
    </source>
</evidence>
<gene>
    <name evidence="15" type="ORF">B9G79_14905</name>
</gene>
<dbReference type="Pfam" id="PF02687">
    <property type="entry name" value="FtsX"/>
    <property type="match status" value="1"/>
</dbReference>
<dbReference type="GO" id="GO:0046677">
    <property type="term" value="P:response to antibiotic"/>
    <property type="evidence" value="ECO:0007669"/>
    <property type="project" value="UniProtKB-KW"/>
</dbReference>
<feature type="transmembrane region" description="Helical" evidence="13">
    <location>
        <begin position="572"/>
        <end position="601"/>
    </location>
</feature>
<organism evidence="15 16">
    <name type="scientific">Bdellovibrio bacteriovorus</name>
    <dbReference type="NCBI Taxonomy" id="959"/>
    <lineage>
        <taxon>Bacteria</taxon>
        <taxon>Pseudomonadati</taxon>
        <taxon>Bdellovibrionota</taxon>
        <taxon>Bdellovibrionia</taxon>
        <taxon>Bdellovibrionales</taxon>
        <taxon>Pseudobdellovibrionaceae</taxon>
        <taxon>Bdellovibrio</taxon>
    </lineage>
</organism>
<dbReference type="PANTHER" id="PTHR30572">
    <property type="entry name" value="MEMBRANE COMPONENT OF TRANSPORTER-RELATED"/>
    <property type="match status" value="1"/>
</dbReference>
<evidence type="ECO:0000256" key="9">
    <source>
        <dbReference type="ARBA" id="ARBA00023136"/>
    </source>
</evidence>
<dbReference type="Proteomes" id="UP000197003">
    <property type="component" value="Chromosome"/>
</dbReference>
<feature type="transmembrane region" description="Helical" evidence="13">
    <location>
        <begin position="607"/>
        <end position="630"/>
    </location>
</feature>
<feature type="transmembrane region" description="Helical" evidence="13">
    <location>
        <begin position="268"/>
        <end position="290"/>
    </location>
</feature>
<comment type="similarity">
    <text evidence="11">Belongs to the ABC-4 integral membrane protein family.</text>
</comment>
<keyword evidence="10" id="KW-0046">Antibiotic resistance</keyword>
<keyword evidence="9 13" id="KW-0472">Membrane</keyword>
<dbReference type="InterPro" id="IPR003593">
    <property type="entry name" value="AAA+_ATPase"/>
</dbReference>
<evidence type="ECO:0000313" key="16">
    <source>
        <dbReference type="Proteomes" id="UP000197003"/>
    </source>
</evidence>
<sequence>MIDIKGIRKSYQMGDTKVDVLKGISLKIERGDFVAIMGPSGSGKSTLMHILGLLDVPSEGSYNLNGREVADLSEDELAIVRREEIGFIFQQFNLLPRMEAWQNVSLPLIYSEDGFSYDKAHTLLDKVGLAERIHHKSNELSGGQQQRIAIARSLINNPRIIFADEPTGNLDSKSEKEIMQILHKLNDQGITIIVVTHEEEIGQQAKRLIRLRDGVIQSDERLQALPAAPTIAQEKRREKPAKWPVREMIEHLHQGFQTLAANKVRSGLSMLGILIGVAAVVGMLALGTGARQSIEKQLSSLGSNLLVLRAGNVRVGGVMQESGVRIRISLDDVNTIKNQISGIKDVSPSSSGRGQITYLNKNWNTQVMGVAPAYEQMRASTPIFGRFFSEEENQRRMLVAVIGTTVARELFGDKSPIGEMIKINKVNFRVIGVLPEKGAAGPQDQDDRILVPVVTAMYRLFGKNYVDSVDIEVRDAADIPDVQDSLQELMNKRHRVPVSSQGDAFNVFNMADIQQALNSTSQTLSMLLASIAAISLVVGGIGIMNIMLVSVTERTKEIGLRKAIGARRRDILLQFLAESIVVSVCGGLLGIALGVGFSLLISKVLGWSTVVSAGSVILSFGFSALIGIVFGSYPASKASKLHPIEALRYE</sequence>
<dbReference type="Gene3D" id="3.40.50.300">
    <property type="entry name" value="P-loop containing nucleotide triphosphate hydrolases"/>
    <property type="match status" value="1"/>
</dbReference>
<evidence type="ECO:0000256" key="6">
    <source>
        <dbReference type="ARBA" id="ARBA00022741"/>
    </source>
</evidence>
<comment type="similarity">
    <text evidence="12">Belongs to the ABC transporter superfamily. Macrolide exporter (TC 3.A.1.122) family.</text>
</comment>
<evidence type="ECO:0000256" key="7">
    <source>
        <dbReference type="ARBA" id="ARBA00022840"/>
    </source>
</evidence>
<dbReference type="GO" id="GO:0005524">
    <property type="term" value="F:ATP binding"/>
    <property type="evidence" value="ECO:0007669"/>
    <property type="project" value="UniProtKB-KW"/>
</dbReference>
<keyword evidence="4" id="KW-0997">Cell inner membrane</keyword>
<evidence type="ECO:0000256" key="4">
    <source>
        <dbReference type="ARBA" id="ARBA00022519"/>
    </source>
</evidence>
<dbReference type="AlphaFoldDB" id="A0A1Z3NBB2"/>
<dbReference type="PANTHER" id="PTHR30572:SF4">
    <property type="entry name" value="ABC TRANSPORTER PERMEASE YTRF"/>
    <property type="match status" value="1"/>
</dbReference>
<keyword evidence="3" id="KW-1003">Cell membrane</keyword>
<dbReference type="InterPro" id="IPR003838">
    <property type="entry name" value="ABC3_permease_C"/>
</dbReference>
<feature type="transmembrane region" description="Helical" evidence="13">
    <location>
        <begin position="524"/>
        <end position="551"/>
    </location>
</feature>
<keyword evidence="8 13" id="KW-1133">Transmembrane helix</keyword>
<dbReference type="EMBL" id="CP020946">
    <property type="protein sequence ID" value="ASD64760.1"/>
    <property type="molecule type" value="Genomic_DNA"/>
</dbReference>
<dbReference type="InterPro" id="IPR017911">
    <property type="entry name" value="MacB-like_ATP-bd"/>
</dbReference>
<comment type="subcellular location">
    <subcellularLocation>
        <location evidence="1">Cell inner membrane</location>
        <topology evidence="1">Multi-pass membrane protein</topology>
    </subcellularLocation>
</comment>
<dbReference type="InterPro" id="IPR003439">
    <property type="entry name" value="ABC_transporter-like_ATP-bd"/>
</dbReference>
<evidence type="ECO:0000256" key="12">
    <source>
        <dbReference type="ARBA" id="ARBA00038388"/>
    </source>
</evidence>
<dbReference type="InterPro" id="IPR025857">
    <property type="entry name" value="MacB_PCD"/>
</dbReference>
<protein>
    <submittedName>
        <fullName evidence="15">MacB family efflux pump subunit</fullName>
    </submittedName>
</protein>
<keyword evidence="7" id="KW-0067">ATP-binding</keyword>
<dbReference type="GO" id="GO:0005886">
    <property type="term" value="C:plasma membrane"/>
    <property type="evidence" value="ECO:0007669"/>
    <property type="project" value="UniProtKB-SubCell"/>
</dbReference>
<accession>A0A1Z3NBB2</accession>
<dbReference type="InterPro" id="IPR027417">
    <property type="entry name" value="P-loop_NTPase"/>
</dbReference>
<dbReference type="InterPro" id="IPR017871">
    <property type="entry name" value="ABC_transporter-like_CS"/>
</dbReference>
<evidence type="ECO:0000256" key="3">
    <source>
        <dbReference type="ARBA" id="ARBA00022475"/>
    </source>
</evidence>
<dbReference type="RefSeq" id="WP_088566199.1">
    <property type="nucleotide sequence ID" value="NZ_CP020946.1"/>
</dbReference>
<feature type="domain" description="ABC transporter" evidence="14">
    <location>
        <begin position="2"/>
        <end position="238"/>
    </location>
</feature>
<evidence type="ECO:0000313" key="15">
    <source>
        <dbReference type="EMBL" id="ASD64760.1"/>
    </source>
</evidence>
<evidence type="ECO:0000256" key="13">
    <source>
        <dbReference type="SAM" id="Phobius"/>
    </source>
</evidence>
<proteinExistence type="inferred from homology"/>
<dbReference type="GO" id="GO:0022857">
    <property type="term" value="F:transmembrane transporter activity"/>
    <property type="evidence" value="ECO:0007669"/>
    <property type="project" value="UniProtKB-ARBA"/>
</dbReference>
<dbReference type="GO" id="GO:0098796">
    <property type="term" value="C:membrane protein complex"/>
    <property type="evidence" value="ECO:0007669"/>
    <property type="project" value="UniProtKB-ARBA"/>
</dbReference>
<evidence type="ECO:0000256" key="11">
    <source>
        <dbReference type="ARBA" id="ARBA00038076"/>
    </source>
</evidence>